<dbReference type="EMBL" id="JARAKH010000045">
    <property type="protein sequence ID" value="KAK8378596.1"/>
    <property type="molecule type" value="Genomic_DNA"/>
</dbReference>
<organism evidence="1 2">
    <name type="scientific">Scylla paramamosain</name>
    <name type="common">Mud crab</name>
    <dbReference type="NCBI Taxonomy" id="85552"/>
    <lineage>
        <taxon>Eukaryota</taxon>
        <taxon>Metazoa</taxon>
        <taxon>Ecdysozoa</taxon>
        <taxon>Arthropoda</taxon>
        <taxon>Crustacea</taxon>
        <taxon>Multicrustacea</taxon>
        <taxon>Malacostraca</taxon>
        <taxon>Eumalacostraca</taxon>
        <taxon>Eucarida</taxon>
        <taxon>Decapoda</taxon>
        <taxon>Pleocyemata</taxon>
        <taxon>Brachyura</taxon>
        <taxon>Eubrachyura</taxon>
        <taxon>Portunoidea</taxon>
        <taxon>Portunidae</taxon>
        <taxon>Portuninae</taxon>
        <taxon>Scylla</taxon>
    </lineage>
</organism>
<gene>
    <name evidence="1" type="ORF">O3P69_011229</name>
</gene>
<proteinExistence type="predicted"/>
<dbReference type="Proteomes" id="UP001487740">
    <property type="component" value="Unassembled WGS sequence"/>
</dbReference>
<accession>A0AAW0SU79</accession>
<name>A0AAW0SU79_SCYPA</name>
<protein>
    <submittedName>
        <fullName evidence="1">Uncharacterized protein</fullName>
    </submittedName>
</protein>
<dbReference type="AlphaFoldDB" id="A0AAW0SU79"/>
<reference evidence="1 2" key="1">
    <citation type="submission" date="2023-03" db="EMBL/GenBank/DDBJ databases">
        <title>High-quality genome of Scylla paramamosain provides insights in environmental adaptation.</title>
        <authorList>
            <person name="Zhang L."/>
        </authorList>
    </citation>
    <scope>NUCLEOTIDE SEQUENCE [LARGE SCALE GENOMIC DNA]</scope>
    <source>
        <strain evidence="1">LZ_2023a</strain>
        <tissue evidence="1">Muscle</tissue>
    </source>
</reference>
<comment type="caution">
    <text evidence="1">The sequence shown here is derived from an EMBL/GenBank/DDBJ whole genome shotgun (WGS) entry which is preliminary data.</text>
</comment>
<evidence type="ECO:0000313" key="2">
    <source>
        <dbReference type="Proteomes" id="UP001487740"/>
    </source>
</evidence>
<evidence type="ECO:0000313" key="1">
    <source>
        <dbReference type="EMBL" id="KAK8378596.1"/>
    </source>
</evidence>
<sequence>MMQFASYVQPAQYILVGDIGWITSALRKTKPLYADAVLNAETEPFRRLQLWKTPRHSIDVKLELHQSEKNDSPRSEVQEFIFEGVRGILIYEDARSMQNRQVMVDNIETPGDGSSHLRLAAAGTAQRFDIFRQLWPAPPFDLMGRTLRINCLKVFIHR</sequence>
<keyword evidence="2" id="KW-1185">Reference proteome</keyword>